<dbReference type="Proteomes" id="UP000297258">
    <property type="component" value="Unassembled WGS sequence"/>
</dbReference>
<dbReference type="EMBL" id="SPUM01000061">
    <property type="protein sequence ID" value="TFW32323.1"/>
    <property type="molecule type" value="Genomic_DNA"/>
</dbReference>
<comment type="caution">
    <text evidence="1">The sequence shown here is derived from an EMBL/GenBank/DDBJ whole genome shotgun (WGS) entry which is preliminary data.</text>
</comment>
<keyword evidence="2" id="KW-1185">Reference proteome</keyword>
<gene>
    <name evidence="1" type="ORF">E4O92_10160</name>
</gene>
<dbReference type="AlphaFoldDB" id="A0A4Y9SZI1"/>
<organism evidence="1 2">
    <name type="scientific">Massilia horti</name>
    <dbReference type="NCBI Taxonomy" id="2562153"/>
    <lineage>
        <taxon>Bacteria</taxon>
        <taxon>Pseudomonadati</taxon>
        <taxon>Pseudomonadota</taxon>
        <taxon>Betaproteobacteria</taxon>
        <taxon>Burkholderiales</taxon>
        <taxon>Oxalobacteraceae</taxon>
        <taxon>Telluria group</taxon>
        <taxon>Massilia</taxon>
    </lineage>
</organism>
<evidence type="ECO:0000313" key="2">
    <source>
        <dbReference type="Proteomes" id="UP000297258"/>
    </source>
</evidence>
<evidence type="ECO:0000313" key="1">
    <source>
        <dbReference type="EMBL" id="TFW32323.1"/>
    </source>
</evidence>
<name>A0A4Y9SZI1_9BURK</name>
<accession>A0A4Y9SZI1</accession>
<protein>
    <submittedName>
        <fullName evidence="1">DUF3606 domain-containing protein</fullName>
    </submittedName>
</protein>
<proteinExistence type="predicted"/>
<reference evidence="1 2" key="1">
    <citation type="submission" date="2019-03" db="EMBL/GenBank/DDBJ databases">
        <title>Draft genome of Massilia hortus sp. nov., a novel bacterial species of the Oxalobacteraceae family.</title>
        <authorList>
            <person name="Peta V."/>
            <person name="Raths R."/>
            <person name="Bucking H."/>
        </authorList>
    </citation>
    <scope>NUCLEOTIDE SEQUENCE [LARGE SCALE GENOMIC DNA]</scope>
    <source>
        <strain evidence="1 2">ONC3</strain>
    </source>
</reference>
<sequence length="37" mass="4066">MYDSTKRAPAAEARLRELVAEVGPSAQAVRARLNRPN</sequence>